<feature type="domain" description="CHK kinase-like" evidence="1">
    <location>
        <begin position="123"/>
        <end position="301"/>
    </location>
</feature>
<feature type="non-terminal residue" evidence="2">
    <location>
        <position position="328"/>
    </location>
</feature>
<dbReference type="PANTHER" id="PTHR11012">
    <property type="entry name" value="PROTEIN KINASE-LIKE DOMAIN-CONTAINING"/>
    <property type="match status" value="1"/>
</dbReference>
<proteinExistence type="predicted"/>
<dbReference type="InterPro" id="IPR004119">
    <property type="entry name" value="EcKL"/>
</dbReference>
<evidence type="ECO:0000259" key="1">
    <source>
        <dbReference type="SMART" id="SM00587"/>
    </source>
</evidence>
<dbReference type="AlphaFoldDB" id="A0A382HF27"/>
<protein>
    <recommendedName>
        <fullName evidence="1">CHK kinase-like domain-containing protein</fullName>
    </recommendedName>
</protein>
<accession>A0A382HF27</accession>
<dbReference type="Gene3D" id="3.90.1200.10">
    <property type="match status" value="1"/>
</dbReference>
<dbReference type="SUPFAM" id="SSF56112">
    <property type="entry name" value="Protein kinase-like (PK-like)"/>
    <property type="match status" value="1"/>
</dbReference>
<organism evidence="2">
    <name type="scientific">marine metagenome</name>
    <dbReference type="NCBI Taxonomy" id="408172"/>
    <lineage>
        <taxon>unclassified sequences</taxon>
        <taxon>metagenomes</taxon>
        <taxon>ecological metagenomes</taxon>
    </lineage>
</organism>
<sequence>MVPSPRSMQDFSPEWLNQVLSKYLPGGVTVSGVDVEPIGDNLGYMGILARLKPQFSGPRPANLPETFVAKLPATDESALETGMALRAYERESLFYSNCADAVPCDPPRHYHSVCDVELRDFAILMEDLTDVRFVNQVDGTRPEDAMLFIEGLADLHGQFWDNDALHRLDWLPDISEFGVAYKPLLESGLPQYKANWIDRHAPEIAEVFDLANERYPEVVTRLSQFPCTLVHCDPRIENVAFEATGGRDRVRLYDWQLVSRGPAAYDVMYFMKHSLDLDVRREIQGDLFDRYLARLSTHGVTYSRHQLEQDIGMATCTIWSFLSMIGNF</sequence>
<name>A0A382HF27_9ZZZZ</name>
<dbReference type="SMART" id="SM00587">
    <property type="entry name" value="CHK"/>
    <property type="match status" value="1"/>
</dbReference>
<gene>
    <name evidence="2" type="ORF">METZ01_LOCUS238623</name>
</gene>
<dbReference type="InterPro" id="IPR011009">
    <property type="entry name" value="Kinase-like_dom_sf"/>
</dbReference>
<reference evidence="2" key="1">
    <citation type="submission" date="2018-05" db="EMBL/GenBank/DDBJ databases">
        <authorList>
            <person name="Lanie J.A."/>
            <person name="Ng W.-L."/>
            <person name="Kazmierczak K.M."/>
            <person name="Andrzejewski T.M."/>
            <person name="Davidsen T.M."/>
            <person name="Wayne K.J."/>
            <person name="Tettelin H."/>
            <person name="Glass J.I."/>
            <person name="Rusch D."/>
            <person name="Podicherti R."/>
            <person name="Tsui H.-C.T."/>
            <person name="Winkler M.E."/>
        </authorList>
    </citation>
    <scope>NUCLEOTIDE SEQUENCE</scope>
</reference>
<dbReference type="PANTHER" id="PTHR11012:SF30">
    <property type="entry name" value="PROTEIN KINASE-LIKE DOMAIN-CONTAINING"/>
    <property type="match status" value="1"/>
</dbReference>
<dbReference type="Pfam" id="PF02958">
    <property type="entry name" value="EcKL"/>
    <property type="match status" value="1"/>
</dbReference>
<evidence type="ECO:0000313" key="2">
    <source>
        <dbReference type="EMBL" id="SVB85769.1"/>
    </source>
</evidence>
<dbReference type="InterPro" id="IPR015897">
    <property type="entry name" value="CHK_kinase-like"/>
</dbReference>
<dbReference type="EMBL" id="UINC01060838">
    <property type="protein sequence ID" value="SVB85769.1"/>
    <property type="molecule type" value="Genomic_DNA"/>
</dbReference>